<comment type="caution">
    <text evidence="5">The sequence shown here is derived from an EMBL/GenBank/DDBJ whole genome shotgun (WGS) entry which is preliminary data.</text>
</comment>
<sequence>MLGLLLSDAVRRRIHFGGLLVVLQVLLACASALPTDFTATERFPHRQRIQRIHRGAETDHDGGFPAAWSGLWFQSGISDSITVNATAILGKGEIVQHKGEKEVDKYLLLDRTENCHRCISIFSPHSNVLRYKESYCMPVEDEPAPKLDDLCGTIPGDAPLFSMFRLNTPAIPCPKAFTGRFSFTYAQQDRQCRNPVSTAESCVAGTDMMMWYKSCPDLTEERKVRLECQANFNLGNGVELLVGRTFHHVATSHEETYRCFIYETRNGVTAISQSTDASCLSLYSPYEGSLTMKMTQVDDPIPQCVFPTWLTKIRQWHDMASTVRHVFGSPETSMKQYSLNATMNKELLLDVTCLRSDLPDETSKSAFRAVVFVIRGCSSGYMCLNWRRRSEQVVQLQQGRLSPSADIACSDAYWNNQTDWTTLVSAAPEAVQCPFPGQYLVPTPQSSPVSKCGDMTKVTIGCHRSTAIQFVAHPDDVACSAELENSKPMHFTCHGHWMDNKVGYFVASERYKDTKHCFVYEEHNGVRILSSIPHRCPSSLYSGEQFNVTEFNECDPNTSGTSHSAAAAVWLLSLLLVGLSLCGRR</sequence>
<evidence type="ECO:0000259" key="4">
    <source>
        <dbReference type="Pfam" id="PF23071"/>
    </source>
</evidence>
<feature type="domain" description="DUF7042" evidence="2">
    <location>
        <begin position="171"/>
        <end position="295"/>
    </location>
</feature>
<evidence type="ECO:0000256" key="1">
    <source>
        <dbReference type="SAM" id="SignalP"/>
    </source>
</evidence>
<dbReference type="Pfam" id="PF23071">
    <property type="entry name" value="DUF7044"/>
    <property type="match status" value="1"/>
</dbReference>
<feature type="domain" description="DUF7044" evidence="4">
    <location>
        <begin position="64"/>
        <end position="151"/>
    </location>
</feature>
<feature type="chain" id="PRO_5012912904" description="Ig-like domain-containing protein" evidence="1">
    <location>
        <begin position="33"/>
        <end position="585"/>
    </location>
</feature>
<proteinExistence type="predicted"/>
<dbReference type="InterPro" id="IPR055472">
    <property type="entry name" value="DUF7044"/>
</dbReference>
<evidence type="ECO:0000259" key="2">
    <source>
        <dbReference type="Pfam" id="PF23069"/>
    </source>
</evidence>
<accession>A0A1W0XDH1</accession>
<evidence type="ECO:0000313" key="5">
    <source>
        <dbReference type="EMBL" id="OQV25448.1"/>
    </source>
</evidence>
<evidence type="ECO:0008006" key="7">
    <source>
        <dbReference type="Google" id="ProtNLM"/>
    </source>
</evidence>
<gene>
    <name evidence="5" type="ORF">BV898_00389</name>
</gene>
<dbReference type="PANTHER" id="PTHR22255">
    <property type="entry name" value="LP06548P"/>
    <property type="match status" value="1"/>
</dbReference>
<dbReference type="InterPro" id="IPR055470">
    <property type="entry name" value="DUF7042"/>
</dbReference>
<dbReference type="InterPro" id="IPR055471">
    <property type="entry name" value="DUF7043"/>
</dbReference>
<evidence type="ECO:0000313" key="6">
    <source>
        <dbReference type="Proteomes" id="UP000192578"/>
    </source>
</evidence>
<evidence type="ECO:0000259" key="3">
    <source>
        <dbReference type="Pfam" id="PF23070"/>
    </source>
</evidence>
<reference evidence="6" key="1">
    <citation type="submission" date="2017-01" db="EMBL/GenBank/DDBJ databases">
        <title>Comparative genomics of anhydrobiosis in the tardigrade Hypsibius dujardini.</title>
        <authorList>
            <person name="Yoshida Y."/>
            <person name="Koutsovoulos G."/>
            <person name="Laetsch D."/>
            <person name="Stevens L."/>
            <person name="Kumar S."/>
            <person name="Horikawa D."/>
            <person name="Ishino K."/>
            <person name="Komine S."/>
            <person name="Tomita M."/>
            <person name="Blaxter M."/>
            <person name="Arakawa K."/>
        </authorList>
    </citation>
    <scope>NUCLEOTIDE SEQUENCE [LARGE SCALE GENOMIC DNA]</scope>
    <source>
        <strain evidence="6">Z151</strain>
    </source>
</reference>
<dbReference type="AlphaFoldDB" id="A0A1W0XDH1"/>
<feature type="domain" description="DUF7043" evidence="3">
    <location>
        <begin position="302"/>
        <end position="422"/>
    </location>
</feature>
<keyword evidence="6" id="KW-1185">Reference proteome</keyword>
<organism evidence="5 6">
    <name type="scientific">Hypsibius exemplaris</name>
    <name type="common">Freshwater tardigrade</name>
    <dbReference type="NCBI Taxonomy" id="2072580"/>
    <lineage>
        <taxon>Eukaryota</taxon>
        <taxon>Metazoa</taxon>
        <taxon>Ecdysozoa</taxon>
        <taxon>Tardigrada</taxon>
        <taxon>Eutardigrada</taxon>
        <taxon>Parachela</taxon>
        <taxon>Hypsibioidea</taxon>
        <taxon>Hypsibiidae</taxon>
        <taxon>Hypsibius</taxon>
    </lineage>
</organism>
<feature type="domain" description="DUF7042" evidence="2">
    <location>
        <begin position="430"/>
        <end position="542"/>
    </location>
</feature>
<dbReference type="Pfam" id="PF23069">
    <property type="entry name" value="DUF7042"/>
    <property type="match status" value="2"/>
</dbReference>
<dbReference type="EMBL" id="MTYJ01000002">
    <property type="protein sequence ID" value="OQV25448.1"/>
    <property type="molecule type" value="Genomic_DNA"/>
</dbReference>
<keyword evidence="1" id="KW-0732">Signal</keyword>
<dbReference type="Proteomes" id="UP000192578">
    <property type="component" value="Unassembled WGS sequence"/>
</dbReference>
<dbReference type="Pfam" id="PF23070">
    <property type="entry name" value="DUF7043"/>
    <property type="match status" value="1"/>
</dbReference>
<dbReference type="OrthoDB" id="9979716at2759"/>
<protein>
    <recommendedName>
        <fullName evidence="7">Ig-like domain-containing protein</fullName>
    </recommendedName>
</protein>
<name>A0A1W0XDH1_HYPEX</name>
<dbReference type="GO" id="GO:0061909">
    <property type="term" value="P:autophagosome-lysosome fusion"/>
    <property type="evidence" value="ECO:0007669"/>
    <property type="project" value="TreeGrafter"/>
</dbReference>
<dbReference type="PANTHER" id="PTHR22255:SF9">
    <property type="entry name" value="LP06548P"/>
    <property type="match status" value="1"/>
</dbReference>
<feature type="signal peptide" evidence="1">
    <location>
        <begin position="1"/>
        <end position="32"/>
    </location>
</feature>